<dbReference type="SMART" id="SM00028">
    <property type="entry name" value="TPR"/>
    <property type="match status" value="3"/>
</dbReference>
<feature type="transmembrane region" description="Helical" evidence="1">
    <location>
        <begin position="331"/>
        <end position="350"/>
    </location>
</feature>
<dbReference type="SUPFAM" id="SSF48452">
    <property type="entry name" value="TPR-like"/>
    <property type="match status" value="1"/>
</dbReference>
<reference evidence="3" key="1">
    <citation type="submission" date="2016-10" db="EMBL/GenBank/DDBJ databases">
        <authorList>
            <person name="Varghese N."/>
            <person name="Submissions S."/>
        </authorList>
    </citation>
    <scope>NUCLEOTIDE SEQUENCE [LARGE SCALE GENOMIC DNA]</scope>
    <source>
        <strain evidence="3">DSM 19684</strain>
    </source>
</reference>
<dbReference type="EMBL" id="FNBH01000005">
    <property type="protein sequence ID" value="SDG56232.1"/>
    <property type="molecule type" value="Genomic_DNA"/>
</dbReference>
<evidence type="ECO:0000256" key="1">
    <source>
        <dbReference type="SAM" id="Phobius"/>
    </source>
</evidence>
<gene>
    <name evidence="2" type="ORF">SAMN05421825_3560</name>
</gene>
<dbReference type="AlphaFoldDB" id="A0A1G7V8U3"/>
<protein>
    <recommendedName>
        <fullName evidence="4">Tetratricopeptide repeat-containing protein</fullName>
    </recommendedName>
</protein>
<evidence type="ECO:0008006" key="4">
    <source>
        <dbReference type="Google" id="ProtNLM"/>
    </source>
</evidence>
<accession>A0A1G7V8U3</accession>
<dbReference type="Proteomes" id="UP000199203">
    <property type="component" value="Unassembled WGS sequence"/>
</dbReference>
<evidence type="ECO:0000313" key="3">
    <source>
        <dbReference type="Proteomes" id="UP000199203"/>
    </source>
</evidence>
<keyword evidence="3" id="KW-1185">Reference proteome</keyword>
<keyword evidence="1" id="KW-0812">Transmembrane</keyword>
<dbReference type="STRING" id="454006.SAMN05421825_3560"/>
<sequence>MVKKLLFILFWIISTVVFGQSESRVQLEQEITAADRMAFANPDSALITLKKLEPKLDDDRLKSKFLLAKGSAYSVKHLSSDALRLGLAALNNSEKSKDSLMMINSLGFIGNQYYILKLNKKAINYLNRAETLIDYLNDNSLQQVTANIYFVKALIYKDNLDPEFAIRYFDKAINQYNKSKDKSSLLNINITKMQKGYCLIEIGKSKEAEIVFSDVIRESERNKIAEVYSYARIGLAASLEGQKDFIKANHILLETEKQIGKSQNIEMLTEIYDALSQNYLVQNNEERYFFYNQKLEKNLLKNEEIEKKSFSDLLDKNVELQNLELKNNQRLFYFFVILIFLFTFGSLFYIKKRINQLKSVKA</sequence>
<keyword evidence="1" id="KW-1133">Transmembrane helix</keyword>
<organism evidence="2 3">
    <name type="scientific">Epilithonimonas hungarica</name>
    <dbReference type="NCBI Taxonomy" id="454006"/>
    <lineage>
        <taxon>Bacteria</taxon>
        <taxon>Pseudomonadati</taxon>
        <taxon>Bacteroidota</taxon>
        <taxon>Flavobacteriia</taxon>
        <taxon>Flavobacteriales</taxon>
        <taxon>Weeksellaceae</taxon>
        <taxon>Chryseobacterium group</taxon>
        <taxon>Epilithonimonas</taxon>
    </lineage>
</organism>
<name>A0A1G7V8U3_9FLAO</name>
<proteinExistence type="predicted"/>
<evidence type="ECO:0000313" key="2">
    <source>
        <dbReference type="EMBL" id="SDG56232.1"/>
    </source>
</evidence>
<dbReference type="InterPro" id="IPR019734">
    <property type="entry name" value="TPR_rpt"/>
</dbReference>
<dbReference type="InterPro" id="IPR011990">
    <property type="entry name" value="TPR-like_helical_dom_sf"/>
</dbReference>
<dbReference type="Gene3D" id="1.25.40.10">
    <property type="entry name" value="Tetratricopeptide repeat domain"/>
    <property type="match status" value="1"/>
</dbReference>
<keyword evidence="1" id="KW-0472">Membrane</keyword>